<evidence type="ECO:0000313" key="1">
    <source>
        <dbReference type="EMBL" id="RDI62855.1"/>
    </source>
</evidence>
<name>A0A370HWM3_9NOCA</name>
<evidence type="ECO:0000313" key="2">
    <source>
        <dbReference type="Proteomes" id="UP000254869"/>
    </source>
</evidence>
<dbReference type="EMBL" id="QQBC01000012">
    <property type="protein sequence ID" value="RDI62855.1"/>
    <property type="molecule type" value="Genomic_DNA"/>
</dbReference>
<dbReference type="RefSeq" id="WP_082876227.1">
    <property type="nucleotide sequence ID" value="NZ_QQBC01000012.1"/>
</dbReference>
<dbReference type="Proteomes" id="UP000254869">
    <property type="component" value="Unassembled WGS sequence"/>
</dbReference>
<accession>A0A370HWM3</accession>
<organism evidence="1 2">
    <name type="scientific">Nocardia pseudobrasiliensis</name>
    <dbReference type="NCBI Taxonomy" id="45979"/>
    <lineage>
        <taxon>Bacteria</taxon>
        <taxon>Bacillati</taxon>
        <taxon>Actinomycetota</taxon>
        <taxon>Actinomycetes</taxon>
        <taxon>Mycobacteriales</taxon>
        <taxon>Nocardiaceae</taxon>
        <taxon>Nocardia</taxon>
    </lineage>
</organism>
<proteinExistence type="predicted"/>
<protein>
    <recommendedName>
        <fullName evidence="3">Excreted virulence factor EspC (Type VII ESX diderm)</fullName>
    </recommendedName>
</protein>
<reference evidence="1 2" key="1">
    <citation type="submission" date="2018-07" db="EMBL/GenBank/DDBJ databases">
        <title>Genomic Encyclopedia of Type Strains, Phase IV (KMG-IV): sequencing the most valuable type-strain genomes for metagenomic binning, comparative biology and taxonomic classification.</title>
        <authorList>
            <person name="Goeker M."/>
        </authorList>
    </citation>
    <scope>NUCLEOTIDE SEQUENCE [LARGE SCALE GENOMIC DNA]</scope>
    <source>
        <strain evidence="1 2">DSM 44290</strain>
    </source>
</reference>
<comment type="caution">
    <text evidence="1">The sequence shown here is derived from an EMBL/GenBank/DDBJ whole genome shotgun (WGS) entry which is preliminary data.</text>
</comment>
<dbReference type="STRING" id="1210086.GCA_001613105_05268"/>
<sequence>MALLKADVDQLNTLAGTLEEVGNAIDAVDIRSAVARVREALDGCDIVAVCEQAGEFIEGAYLRVAERERAIGSKIRTCASDFAMTDENFKKAMDEYDFHGSGAR</sequence>
<dbReference type="AlphaFoldDB" id="A0A370HWM3"/>
<evidence type="ECO:0008006" key="3">
    <source>
        <dbReference type="Google" id="ProtNLM"/>
    </source>
</evidence>
<keyword evidence="2" id="KW-1185">Reference proteome</keyword>
<gene>
    <name evidence="1" type="ORF">DFR76_112173</name>
</gene>